<feature type="region of interest" description="Disordered" evidence="1">
    <location>
        <begin position="602"/>
        <end position="653"/>
    </location>
</feature>
<gene>
    <name evidence="3" type="ORF">UPYG_G00270960</name>
</gene>
<comment type="caution">
    <text evidence="3">The sequence shown here is derived from an EMBL/GenBank/DDBJ whole genome shotgun (WGS) entry which is preliminary data.</text>
</comment>
<feature type="domain" description="FAM194 C-terminal" evidence="2">
    <location>
        <begin position="362"/>
        <end position="528"/>
    </location>
</feature>
<evidence type="ECO:0000313" key="3">
    <source>
        <dbReference type="EMBL" id="KAL0968731.1"/>
    </source>
</evidence>
<feature type="region of interest" description="Disordered" evidence="1">
    <location>
        <begin position="716"/>
        <end position="736"/>
    </location>
</feature>
<feature type="compositionally biased region" description="Polar residues" evidence="1">
    <location>
        <begin position="915"/>
        <end position="927"/>
    </location>
</feature>
<organism evidence="3 4">
    <name type="scientific">Umbra pygmaea</name>
    <name type="common">Eastern mudminnow</name>
    <dbReference type="NCBI Taxonomy" id="75934"/>
    <lineage>
        <taxon>Eukaryota</taxon>
        <taxon>Metazoa</taxon>
        <taxon>Chordata</taxon>
        <taxon>Craniata</taxon>
        <taxon>Vertebrata</taxon>
        <taxon>Euteleostomi</taxon>
        <taxon>Actinopterygii</taxon>
        <taxon>Neopterygii</taxon>
        <taxon>Teleostei</taxon>
        <taxon>Protacanthopterygii</taxon>
        <taxon>Esociformes</taxon>
        <taxon>Umbridae</taxon>
        <taxon>Umbra</taxon>
    </lineage>
</organism>
<protein>
    <recommendedName>
        <fullName evidence="2">FAM194 C-terminal domain-containing protein</fullName>
    </recommendedName>
</protein>
<evidence type="ECO:0000256" key="1">
    <source>
        <dbReference type="SAM" id="MobiDB-lite"/>
    </source>
</evidence>
<dbReference type="PANTHER" id="PTHR23093:SF16">
    <property type="entry name" value="FAM194 C-TERMINAL DOMAIN-CONTAINING PROTEIN"/>
    <property type="match status" value="1"/>
</dbReference>
<proteinExistence type="predicted"/>
<feature type="region of interest" description="Disordered" evidence="1">
    <location>
        <begin position="915"/>
        <end position="951"/>
    </location>
</feature>
<accession>A0ABD0WCF6</accession>
<keyword evidence="4" id="KW-1185">Reference proteome</keyword>
<dbReference type="PANTHER" id="PTHR23093">
    <property type="entry name" value="SIMILAR TO CHROMOSOME 3 OPEN READING FRAME 20"/>
    <property type="match status" value="1"/>
</dbReference>
<dbReference type="InterPro" id="IPR029281">
    <property type="entry name" value="FAM194_C"/>
</dbReference>
<feature type="region of interest" description="Disordered" evidence="1">
    <location>
        <begin position="667"/>
        <end position="687"/>
    </location>
</feature>
<name>A0ABD0WCF6_UMBPY</name>
<dbReference type="EMBL" id="JAGEUA010000008">
    <property type="protein sequence ID" value="KAL0968731.1"/>
    <property type="molecule type" value="Genomic_DNA"/>
</dbReference>
<sequence>MIMTDFTTGPVYFFDQPTGLGRTRSCKMPVDHYFNLVKGARARSAAIKSRYNLSKDIYEVKINEVAQKLQNDASTTGKPEMSDSVNGAVDISSGEKNPEAPTEQVDAIDDINPMDTYKRVAPYLLSELGSLLQQFEGREEGCIPHGLVNVLNDSWYDLTAGAVFVKPPPQVGVSCGSTEVKTPRKSKACNNLDESLRQIKGKRKTKTQHLKLDEESERKLHQSNLCKRASISHASNAQAHTTISFSMSSKMCEEQGWIIQPKEPCCKEQIAQSAALCQWVVERLQRARRLTKLQIKEQTEKVLNIPPILRYYGEAKPPARHQKTTGGSEGLGAGEAGMAWLTSLLNGMPQMPYMTQEDHDAPGQKLHCRINDGSSFIYYPSGHVAVCQSHSGLSSGGFYTNVFSDHDSPVILASITALGRGAVTHPLSGAVVAVWGLSGGLISDPDGAVIKEWTWHRQTRRALQEEILIQVSDQVSVRLLSGTRGSLSFTCQNERVHLPLSALSLLVPPEKMACLLIEPKAFSSLAAEEFSLARIQREHLVQRVDRTRDRAPFKSVPEKPEEPCSERRQAGRELRRLQKTIHRILDDWLEFYHIATGIKCPDTERISGSPVRPRQKTDVRSVIHTPSPPTVPPNSTKGPPDGGSTELQTNPRNQPLSALADFLRPGSTHKMPWTFSPRKCSGANGEEPRYVTQAGSFRVQSNIKLDPVVMLRSSPELHPETQHHPPSTPQPSVSPCPAQLRAILRGEESRARLRCHCSSRLMPVLTDLEYDAFIWGQPPHSQQLMVVCVTHPRQIPSLGPPKPTVDKLDELYQRRNKNRTIPCTQSQLDSFRLLRYELSTGKSHTGTHNALLQQRHNAAPGMFLMYIRGKLLFADYIFNEYSCSVRDFLKQISKTRRLYRLGQCLPPDYSFSGQLNSPNIGNSSGQQGAHLKQDKMPSRNTCLLKKENTNQ</sequence>
<dbReference type="Pfam" id="PF14977">
    <property type="entry name" value="FAM194"/>
    <property type="match status" value="1"/>
</dbReference>
<dbReference type="Proteomes" id="UP001557470">
    <property type="component" value="Unassembled WGS sequence"/>
</dbReference>
<dbReference type="AlphaFoldDB" id="A0ABD0WCF6"/>
<feature type="region of interest" description="Disordered" evidence="1">
    <location>
        <begin position="72"/>
        <end position="103"/>
    </location>
</feature>
<feature type="region of interest" description="Disordered" evidence="1">
    <location>
        <begin position="546"/>
        <end position="570"/>
    </location>
</feature>
<evidence type="ECO:0000313" key="4">
    <source>
        <dbReference type="Proteomes" id="UP001557470"/>
    </source>
</evidence>
<reference evidence="3 4" key="1">
    <citation type="submission" date="2024-06" db="EMBL/GenBank/DDBJ databases">
        <authorList>
            <person name="Pan Q."/>
            <person name="Wen M."/>
            <person name="Jouanno E."/>
            <person name="Zahm M."/>
            <person name="Klopp C."/>
            <person name="Cabau C."/>
            <person name="Louis A."/>
            <person name="Berthelot C."/>
            <person name="Parey E."/>
            <person name="Roest Crollius H."/>
            <person name="Montfort J."/>
            <person name="Robinson-Rechavi M."/>
            <person name="Bouchez O."/>
            <person name="Lampietro C."/>
            <person name="Lopez Roques C."/>
            <person name="Donnadieu C."/>
            <person name="Postlethwait J."/>
            <person name="Bobe J."/>
            <person name="Verreycken H."/>
            <person name="Guiguen Y."/>
        </authorList>
    </citation>
    <scope>NUCLEOTIDE SEQUENCE [LARGE SCALE GENOMIC DNA]</scope>
    <source>
        <strain evidence="3">Up_M1</strain>
        <tissue evidence="3">Testis</tissue>
    </source>
</reference>
<evidence type="ECO:0000259" key="2">
    <source>
        <dbReference type="Pfam" id="PF14977"/>
    </source>
</evidence>